<dbReference type="CDD" id="cd02516">
    <property type="entry name" value="CDP-ME_synthetase"/>
    <property type="match status" value="1"/>
</dbReference>
<dbReference type="PANTHER" id="PTHR32125">
    <property type="entry name" value="2-C-METHYL-D-ERYTHRITOL 4-PHOSPHATE CYTIDYLYLTRANSFERASE, CHLOROPLASTIC"/>
    <property type="match status" value="1"/>
</dbReference>
<evidence type="ECO:0000313" key="3">
    <source>
        <dbReference type="EMBL" id="MPL99336.1"/>
    </source>
</evidence>
<dbReference type="PANTHER" id="PTHR32125:SF4">
    <property type="entry name" value="2-C-METHYL-D-ERYTHRITOL 4-PHOSPHATE CYTIDYLYLTRANSFERASE, CHLOROPLASTIC"/>
    <property type="match status" value="1"/>
</dbReference>
<dbReference type="InterPro" id="IPR029044">
    <property type="entry name" value="Nucleotide-diphossugar_trans"/>
</dbReference>
<dbReference type="GO" id="GO:0008299">
    <property type="term" value="P:isoprenoid biosynthetic process"/>
    <property type="evidence" value="ECO:0007669"/>
    <property type="project" value="InterPro"/>
</dbReference>
<sequence length="239" mass="27227">MVMQCLSSKKKYFIVVAGGLGLRLKSDIPKQFIPICGKPILMRTLERLHQYSNDINIILVLPKQHQDYWKLLCSEYNFAIAHKVVDGGKERFFSVKNALDSIDINEDAIVGIHDGVRPFVDLSVIEKCFETSQLKGNAIPAVNPVESVRFGKEDIKNDINTIAYNRNLVWLVQTPQCFDLKVLKEAYSQPFNKRFTDDASVVESIGYRVNLVEGNRENIKITNPLDIAYAELLFNDFKN</sequence>
<comment type="caution">
    <text evidence="3">The sequence shown here is derived from an EMBL/GenBank/DDBJ whole genome shotgun (WGS) entry which is preliminary data.</text>
</comment>
<dbReference type="GO" id="GO:0050518">
    <property type="term" value="F:2-C-methyl-D-erythritol 4-phosphate cytidylyltransferase activity"/>
    <property type="evidence" value="ECO:0007669"/>
    <property type="project" value="UniProtKB-EC"/>
</dbReference>
<protein>
    <submittedName>
        <fullName evidence="3">2-C-methyl-D-erythritol 4-phosphate cytidylyltransferase</fullName>
        <ecNumber evidence="3">2.7.7.60</ecNumber>
    </submittedName>
</protein>
<accession>A0A644W745</accession>
<dbReference type="InterPro" id="IPR034683">
    <property type="entry name" value="IspD/TarI"/>
</dbReference>
<dbReference type="EMBL" id="VSSQ01000660">
    <property type="protein sequence ID" value="MPL99336.1"/>
    <property type="molecule type" value="Genomic_DNA"/>
</dbReference>
<dbReference type="Gene3D" id="3.90.550.10">
    <property type="entry name" value="Spore Coat Polysaccharide Biosynthesis Protein SpsA, Chain A"/>
    <property type="match status" value="1"/>
</dbReference>
<proteinExistence type="inferred from homology"/>
<dbReference type="AlphaFoldDB" id="A0A644W745"/>
<gene>
    <name evidence="3" type="primary">ispD_8</name>
    <name evidence="3" type="ORF">SDC9_45553</name>
</gene>
<dbReference type="HAMAP" id="MF_00108">
    <property type="entry name" value="IspD"/>
    <property type="match status" value="1"/>
</dbReference>
<evidence type="ECO:0000256" key="1">
    <source>
        <dbReference type="ARBA" id="ARBA00022679"/>
    </source>
</evidence>
<reference evidence="3" key="1">
    <citation type="submission" date="2019-08" db="EMBL/GenBank/DDBJ databases">
        <authorList>
            <person name="Kucharzyk K."/>
            <person name="Murdoch R.W."/>
            <person name="Higgins S."/>
            <person name="Loffler F."/>
        </authorList>
    </citation>
    <scope>NUCLEOTIDE SEQUENCE</scope>
</reference>
<dbReference type="NCBIfam" id="NF001186">
    <property type="entry name" value="PRK00155.2-3"/>
    <property type="match status" value="1"/>
</dbReference>
<organism evidence="3">
    <name type="scientific">bioreactor metagenome</name>
    <dbReference type="NCBI Taxonomy" id="1076179"/>
    <lineage>
        <taxon>unclassified sequences</taxon>
        <taxon>metagenomes</taxon>
        <taxon>ecological metagenomes</taxon>
    </lineage>
</organism>
<dbReference type="Pfam" id="PF01128">
    <property type="entry name" value="IspD"/>
    <property type="match status" value="1"/>
</dbReference>
<dbReference type="FunFam" id="3.90.550.10:FF:000003">
    <property type="entry name" value="2-C-methyl-D-erythritol 4-phosphate cytidylyltransferase"/>
    <property type="match status" value="1"/>
</dbReference>
<keyword evidence="2 3" id="KW-0548">Nucleotidyltransferase</keyword>
<keyword evidence="1 3" id="KW-0808">Transferase</keyword>
<dbReference type="EC" id="2.7.7.60" evidence="3"/>
<dbReference type="InterPro" id="IPR050088">
    <property type="entry name" value="IspD/TarI_cytidylyltransf_bact"/>
</dbReference>
<evidence type="ECO:0000256" key="2">
    <source>
        <dbReference type="ARBA" id="ARBA00022695"/>
    </source>
</evidence>
<dbReference type="InterPro" id="IPR001228">
    <property type="entry name" value="IspD"/>
</dbReference>
<name>A0A644W745_9ZZZZ</name>
<dbReference type="SUPFAM" id="SSF53448">
    <property type="entry name" value="Nucleotide-diphospho-sugar transferases"/>
    <property type="match status" value="1"/>
</dbReference>